<dbReference type="SMART" id="SM00422">
    <property type="entry name" value="HTH_MERR"/>
    <property type="match status" value="1"/>
</dbReference>
<protein>
    <submittedName>
        <fullName evidence="5">DNA-binding transcriptional MerR regulator</fullName>
    </submittedName>
</protein>
<dbReference type="PANTHER" id="PTHR30204">
    <property type="entry name" value="REDOX-CYCLING DRUG-SENSING TRANSCRIPTIONAL ACTIVATOR SOXR"/>
    <property type="match status" value="1"/>
</dbReference>
<reference evidence="5 6" key="1">
    <citation type="submission" date="2018-11" db="EMBL/GenBank/DDBJ databases">
        <title>Sequencing the genomes of 1000 actinobacteria strains.</title>
        <authorList>
            <person name="Klenk H.-P."/>
        </authorList>
    </citation>
    <scope>NUCLEOTIDE SEQUENCE [LARGE SCALE GENOMIC DNA]</scope>
    <source>
        <strain evidence="5 6">DSM 11294</strain>
    </source>
</reference>
<evidence type="ECO:0000259" key="4">
    <source>
        <dbReference type="PROSITE" id="PS50937"/>
    </source>
</evidence>
<comment type="caution">
    <text evidence="5">The sequence shown here is derived from an EMBL/GenBank/DDBJ whole genome shotgun (WGS) entry which is preliminary data.</text>
</comment>
<dbReference type="InterPro" id="IPR000551">
    <property type="entry name" value="MerR-type_HTH_dom"/>
</dbReference>
<sequence length="366" mass="38556">MARDGAGDLALLSIGELARASGLSISALRFYDRQGLLRPAEVSAHSGYRWYAAAQIEEAQLLAALRTLGLPLAEMAAVLARPGESASLLAAHLDRLEEELTGAREQVSSIGRRWGATRTGAGGAAGGNNRRTPDSGEPTTLLVTASALADGLRTVRHAVGDDPDMPAIHGVLLVAITGALRLAATDRTRAAFAEVPGAVTGRFRALLPTAAVDALVARLADMRGQAELLLRWRKPRLSMRAGIETVLEEDLPEAAFPDLSHAIPKARQSAMVDGAALARALATTPEVQTWWLAPGGALTPAGSAVPEDAALVNRDYLADALQALEEQAVRLDFDGPAQPLALRRAEDPGSFSVLLPITPEEREGRH</sequence>
<organism evidence="5 6">
    <name type="scientific">Bogoriella caseilytica</name>
    <dbReference type="NCBI Taxonomy" id="56055"/>
    <lineage>
        <taxon>Bacteria</taxon>
        <taxon>Bacillati</taxon>
        <taxon>Actinomycetota</taxon>
        <taxon>Actinomycetes</taxon>
        <taxon>Micrococcales</taxon>
        <taxon>Bogoriellaceae</taxon>
        <taxon>Bogoriella</taxon>
    </lineage>
</organism>
<dbReference type="GO" id="GO:0003700">
    <property type="term" value="F:DNA-binding transcription factor activity"/>
    <property type="evidence" value="ECO:0007669"/>
    <property type="project" value="InterPro"/>
</dbReference>
<evidence type="ECO:0000256" key="2">
    <source>
        <dbReference type="SAM" id="Coils"/>
    </source>
</evidence>
<dbReference type="PROSITE" id="PS00552">
    <property type="entry name" value="HTH_MERR_1"/>
    <property type="match status" value="1"/>
</dbReference>
<feature type="region of interest" description="Disordered" evidence="3">
    <location>
        <begin position="117"/>
        <end position="137"/>
    </location>
</feature>
<dbReference type="InterPro" id="IPR009061">
    <property type="entry name" value="DNA-bd_dom_put_sf"/>
</dbReference>
<feature type="coiled-coil region" evidence="2">
    <location>
        <begin position="86"/>
        <end position="113"/>
    </location>
</feature>
<name>A0A3N2BDA9_9MICO</name>
<keyword evidence="1 5" id="KW-0238">DNA-binding</keyword>
<evidence type="ECO:0000256" key="1">
    <source>
        <dbReference type="ARBA" id="ARBA00023125"/>
    </source>
</evidence>
<accession>A0A3N2BDA9</accession>
<proteinExistence type="predicted"/>
<keyword evidence="6" id="KW-1185">Reference proteome</keyword>
<keyword evidence="2" id="KW-0175">Coiled coil</keyword>
<dbReference type="InterPro" id="IPR046938">
    <property type="entry name" value="DNA_clamp_sf"/>
</dbReference>
<dbReference type="SUPFAM" id="SSF46955">
    <property type="entry name" value="Putative DNA-binding domain"/>
    <property type="match status" value="1"/>
</dbReference>
<dbReference type="PRINTS" id="PR00040">
    <property type="entry name" value="HTHMERR"/>
</dbReference>
<evidence type="ECO:0000313" key="6">
    <source>
        <dbReference type="Proteomes" id="UP000280668"/>
    </source>
</evidence>
<evidence type="ECO:0000256" key="3">
    <source>
        <dbReference type="SAM" id="MobiDB-lite"/>
    </source>
</evidence>
<evidence type="ECO:0000313" key="5">
    <source>
        <dbReference type="EMBL" id="ROR73239.1"/>
    </source>
</evidence>
<dbReference type="PANTHER" id="PTHR30204:SF97">
    <property type="entry name" value="MERR FAMILY REGULATORY PROTEIN"/>
    <property type="match status" value="1"/>
</dbReference>
<gene>
    <name evidence="5" type="ORF">EDD31_1612</name>
</gene>
<dbReference type="CDD" id="cd01107">
    <property type="entry name" value="HTH_BmrR"/>
    <property type="match status" value="1"/>
</dbReference>
<dbReference type="Pfam" id="PF13411">
    <property type="entry name" value="MerR_1"/>
    <property type="match status" value="1"/>
</dbReference>
<dbReference type="OrthoDB" id="7849865at2"/>
<dbReference type="InterPro" id="IPR047057">
    <property type="entry name" value="MerR_fam"/>
</dbReference>
<dbReference type="AlphaFoldDB" id="A0A3N2BDA9"/>
<feature type="domain" description="HTH merR-type" evidence="4">
    <location>
        <begin position="11"/>
        <end position="81"/>
    </location>
</feature>
<dbReference type="SUPFAM" id="SSF55979">
    <property type="entry name" value="DNA clamp"/>
    <property type="match status" value="2"/>
</dbReference>
<dbReference type="Proteomes" id="UP000280668">
    <property type="component" value="Unassembled WGS sequence"/>
</dbReference>
<dbReference type="EMBL" id="RKHK01000001">
    <property type="protein sequence ID" value="ROR73239.1"/>
    <property type="molecule type" value="Genomic_DNA"/>
</dbReference>
<dbReference type="GO" id="GO:0003677">
    <property type="term" value="F:DNA binding"/>
    <property type="evidence" value="ECO:0007669"/>
    <property type="project" value="UniProtKB-KW"/>
</dbReference>
<dbReference type="PROSITE" id="PS50937">
    <property type="entry name" value="HTH_MERR_2"/>
    <property type="match status" value="1"/>
</dbReference>
<dbReference type="Gene3D" id="3.10.150.10">
    <property type="entry name" value="DNA Polymerase III, subunit A, domain 2"/>
    <property type="match status" value="2"/>
</dbReference>
<dbReference type="Gene3D" id="1.10.1660.10">
    <property type="match status" value="1"/>
</dbReference>
<dbReference type="RefSeq" id="WP_123303684.1">
    <property type="nucleotide sequence ID" value="NZ_RKHK01000001.1"/>
</dbReference>